<dbReference type="InParanoid" id="A0A165ILE9"/>
<dbReference type="OrthoDB" id="284473at2759"/>
<reference evidence="2 3" key="1">
    <citation type="journal article" date="2016" name="Mol. Biol. Evol.">
        <title>Comparative Genomics of Early-Diverging Mushroom-Forming Fungi Provides Insights into the Origins of Lignocellulose Decay Capabilities.</title>
        <authorList>
            <person name="Nagy L.G."/>
            <person name="Riley R."/>
            <person name="Tritt A."/>
            <person name="Adam C."/>
            <person name="Daum C."/>
            <person name="Floudas D."/>
            <person name="Sun H."/>
            <person name="Yadav J.S."/>
            <person name="Pangilinan J."/>
            <person name="Larsson K.H."/>
            <person name="Matsuura K."/>
            <person name="Barry K."/>
            <person name="Labutti K."/>
            <person name="Kuo R."/>
            <person name="Ohm R.A."/>
            <person name="Bhattacharya S.S."/>
            <person name="Shirouzu T."/>
            <person name="Yoshinaga Y."/>
            <person name="Martin F.M."/>
            <person name="Grigoriev I.V."/>
            <person name="Hibbett D.S."/>
        </authorList>
    </citation>
    <scope>NUCLEOTIDE SEQUENCE [LARGE SCALE GENOMIC DNA]</scope>
    <source>
        <strain evidence="2 3">93-53</strain>
    </source>
</reference>
<dbReference type="AlphaFoldDB" id="A0A165ILE9"/>
<dbReference type="Pfam" id="PF03644">
    <property type="entry name" value="Glyco_hydro_85"/>
    <property type="match status" value="1"/>
</dbReference>
<feature type="domain" description="Cytosolic endo-beta-N-acetylglucosaminidase TIM barrel" evidence="1">
    <location>
        <begin position="75"/>
        <end position="412"/>
    </location>
</feature>
<dbReference type="RefSeq" id="XP_040770752.1">
    <property type="nucleotide sequence ID" value="XM_040903534.1"/>
</dbReference>
<dbReference type="PANTHER" id="PTHR13246">
    <property type="entry name" value="ENDO BETA N-ACETYLGLUCOSAMINIDASE"/>
    <property type="match status" value="1"/>
</dbReference>
<name>A0A165ILE9_9APHY</name>
<dbReference type="Proteomes" id="UP000076871">
    <property type="component" value="Unassembled WGS sequence"/>
</dbReference>
<dbReference type="STRING" id="1314785.A0A165ILE9"/>
<dbReference type="GO" id="GO:0005829">
    <property type="term" value="C:cytosol"/>
    <property type="evidence" value="ECO:0007669"/>
    <property type="project" value="UniProtKB-SubCell"/>
</dbReference>
<evidence type="ECO:0000313" key="3">
    <source>
        <dbReference type="Proteomes" id="UP000076871"/>
    </source>
</evidence>
<keyword evidence="3" id="KW-1185">Reference proteome</keyword>
<sequence>MPLRGSNHSENVLASAPYFKSLEELDIWAERAHARLTGIIEYTPREAVDGVESESAGKLLVCHDYKAALQGGYTESPSGFAYTFNFWYLCDTFIYFSHHRVTIPPPGWINAAHRQGVKILGTLIFEDSGQQDCLRLLVGRLPKSKTGAAKHSASTSLPLSPHYARLLADLAFQRGFDGYLLNVECPLLGGIEQTRVFSAWIALLESELRRKVGQHAEVIWYDSVIISGDLRWQDRLNNYNLPLFIPSSGFFTNYTWAHDYPSLTAQYFLSLDPSLMPRPKRLRDIYVGVDVWGRGQHGGGGFGSFRAISHIDPVFLGLSVALFGHAWTWETEQDKPGFTWETWWEYERRLWVGPRTSDEVIALPPDKRRQGEPECQHGPFVPLSSFFARKPPPNPVNMPFLTWFSPGIGRAWFVNGIKVHESDEGWTDLDKNSSLGDMVWPRPVPKWEHADQGEPPTALTTVCMDDAWLGGSSLRLSLSTSGSDAEDAMFQCIWLPVHSLAISPHTSYVATVIFRTASKHDVDLDVGLSVKALTDSVAEAFDIRPVTGSGNLPNGWSELMIEFSIATEPARDVLAAVGLIIGFTLEDSTKPVDFFISLGLLAISPSVGTSGISVHQPRVLWADFDPATADNVAGPFIGTLKWEVAASFAPLKNITISRNGEDPTPLWSFSSSFPSFSFFNIYIVPHAGAGHQFDPNEAVWIGTTGLTGNRNSFYVDAACLPENLKQARAARFYLQGVSDRGCVLSWEDCAYVDIDAPATEV</sequence>
<dbReference type="PANTHER" id="PTHR13246:SF1">
    <property type="entry name" value="CYTOSOLIC ENDO-BETA-N-ACETYLGLUCOSAMINIDASE"/>
    <property type="match status" value="1"/>
</dbReference>
<accession>A0A165ILE9</accession>
<dbReference type="Gene3D" id="2.60.120.260">
    <property type="entry name" value="Galactose-binding domain-like"/>
    <property type="match status" value="1"/>
</dbReference>
<dbReference type="GeneID" id="63820565"/>
<protein>
    <submittedName>
        <fullName evidence="2">Glycoside hydrolase family 85 protein</fullName>
    </submittedName>
</protein>
<dbReference type="GO" id="GO:0033925">
    <property type="term" value="F:mannosyl-glycoprotein endo-beta-N-acetylglucosaminidase activity"/>
    <property type="evidence" value="ECO:0007669"/>
    <property type="project" value="UniProtKB-EC"/>
</dbReference>
<evidence type="ECO:0000313" key="2">
    <source>
        <dbReference type="EMBL" id="KZT13242.1"/>
    </source>
</evidence>
<dbReference type="Gene3D" id="3.20.20.80">
    <property type="entry name" value="Glycosidases"/>
    <property type="match status" value="1"/>
</dbReference>
<proteinExistence type="predicted"/>
<dbReference type="EMBL" id="KV427605">
    <property type="protein sequence ID" value="KZT13242.1"/>
    <property type="molecule type" value="Genomic_DNA"/>
</dbReference>
<dbReference type="InterPro" id="IPR005201">
    <property type="entry name" value="TIM_ENGase"/>
</dbReference>
<organism evidence="2 3">
    <name type="scientific">Laetiporus sulphureus 93-53</name>
    <dbReference type="NCBI Taxonomy" id="1314785"/>
    <lineage>
        <taxon>Eukaryota</taxon>
        <taxon>Fungi</taxon>
        <taxon>Dikarya</taxon>
        <taxon>Basidiomycota</taxon>
        <taxon>Agaricomycotina</taxon>
        <taxon>Agaricomycetes</taxon>
        <taxon>Polyporales</taxon>
        <taxon>Laetiporus</taxon>
    </lineage>
</organism>
<gene>
    <name evidence="2" type="ORF">LAESUDRAFT_639294</name>
</gene>
<dbReference type="InterPro" id="IPR032979">
    <property type="entry name" value="ENGase"/>
</dbReference>
<keyword evidence="2" id="KW-0378">Hydrolase</keyword>
<evidence type="ECO:0000259" key="1">
    <source>
        <dbReference type="Pfam" id="PF03644"/>
    </source>
</evidence>